<dbReference type="Pfam" id="PF00042">
    <property type="entry name" value="Globin"/>
    <property type="match status" value="1"/>
</dbReference>
<evidence type="ECO:0000256" key="6">
    <source>
        <dbReference type="RuleBase" id="RU000356"/>
    </source>
</evidence>
<dbReference type="OrthoDB" id="436496at2759"/>
<feature type="domain" description="Globin" evidence="7">
    <location>
        <begin position="50"/>
        <end position="196"/>
    </location>
</feature>
<dbReference type="Gene3D" id="1.10.490.10">
    <property type="entry name" value="Globins"/>
    <property type="match status" value="1"/>
</dbReference>
<gene>
    <name evidence="8" type="ORF">CUNI_LOCUS13208</name>
</gene>
<dbReference type="GO" id="GO:0020037">
    <property type="term" value="F:heme binding"/>
    <property type="evidence" value="ECO:0007669"/>
    <property type="project" value="InterPro"/>
</dbReference>
<keyword evidence="2 6" id="KW-0349">Heme</keyword>
<evidence type="ECO:0000313" key="9">
    <source>
        <dbReference type="Proteomes" id="UP000678393"/>
    </source>
</evidence>
<dbReference type="EMBL" id="CAJHNH020002759">
    <property type="protein sequence ID" value="CAG5127650.1"/>
    <property type="molecule type" value="Genomic_DNA"/>
</dbReference>
<dbReference type="GO" id="GO:0019825">
    <property type="term" value="F:oxygen binding"/>
    <property type="evidence" value="ECO:0007669"/>
    <property type="project" value="InterPro"/>
</dbReference>
<evidence type="ECO:0000256" key="4">
    <source>
        <dbReference type="ARBA" id="ARBA00023004"/>
    </source>
</evidence>
<dbReference type="PROSITE" id="PS01033">
    <property type="entry name" value="GLOBIN"/>
    <property type="match status" value="1"/>
</dbReference>
<comment type="caution">
    <text evidence="8">The sequence shown here is derived from an EMBL/GenBank/DDBJ whole genome shotgun (WGS) entry which is preliminary data.</text>
</comment>
<keyword evidence="6" id="KW-0561">Oxygen transport</keyword>
<protein>
    <recommendedName>
        <fullName evidence="1">Globin</fullName>
    </recommendedName>
    <alternativeName>
        <fullName evidence="5">Myoglobin</fullName>
    </alternativeName>
</protein>
<evidence type="ECO:0000313" key="8">
    <source>
        <dbReference type="EMBL" id="CAG5127650.1"/>
    </source>
</evidence>
<keyword evidence="9" id="KW-1185">Reference proteome</keyword>
<accession>A0A8S3ZIY0</accession>
<dbReference type="SUPFAM" id="SSF46458">
    <property type="entry name" value="Globin-like"/>
    <property type="match status" value="1"/>
</dbReference>
<evidence type="ECO:0000256" key="2">
    <source>
        <dbReference type="ARBA" id="ARBA00022617"/>
    </source>
</evidence>
<evidence type="ECO:0000256" key="1">
    <source>
        <dbReference type="ARBA" id="ARBA00013895"/>
    </source>
</evidence>
<organism evidence="8 9">
    <name type="scientific">Candidula unifasciata</name>
    <dbReference type="NCBI Taxonomy" id="100452"/>
    <lineage>
        <taxon>Eukaryota</taxon>
        <taxon>Metazoa</taxon>
        <taxon>Spiralia</taxon>
        <taxon>Lophotrochozoa</taxon>
        <taxon>Mollusca</taxon>
        <taxon>Gastropoda</taxon>
        <taxon>Heterobranchia</taxon>
        <taxon>Euthyneura</taxon>
        <taxon>Panpulmonata</taxon>
        <taxon>Eupulmonata</taxon>
        <taxon>Stylommatophora</taxon>
        <taxon>Helicina</taxon>
        <taxon>Helicoidea</taxon>
        <taxon>Geomitridae</taxon>
        <taxon>Candidula</taxon>
    </lineage>
</organism>
<sequence length="197" mass="22404">MGISCSTDLKKKLGITEKVKEKNKHVYLCNDEGEEMSSASMRGIPEIRPPLSSDCQHIVVTSWEIIKKDIERVGVVLFMGLFEEPEIKGTFLSFRDKTVEELKASTALRSHVLRVMGAVEKVVARLDNEEKMVALLHDLGQRHVVYNARPEFLDLVGPQFNSAIQPAMGDKWTPEVEQAWADLFRYITHVMKETMIM</sequence>
<name>A0A8S3ZIY0_9EUPU</name>
<evidence type="ECO:0000256" key="3">
    <source>
        <dbReference type="ARBA" id="ARBA00022723"/>
    </source>
</evidence>
<dbReference type="GO" id="GO:0046872">
    <property type="term" value="F:metal ion binding"/>
    <property type="evidence" value="ECO:0007669"/>
    <property type="project" value="UniProtKB-KW"/>
</dbReference>
<evidence type="ECO:0000259" key="7">
    <source>
        <dbReference type="PROSITE" id="PS01033"/>
    </source>
</evidence>
<dbReference type="AlphaFoldDB" id="A0A8S3ZIY0"/>
<dbReference type="GO" id="GO:0005344">
    <property type="term" value="F:oxygen carrier activity"/>
    <property type="evidence" value="ECO:0007669"/>
    <property type="project" value="UniProtKB-KW"/>
</dbReference>
<keyword evidence="6" id="KW-0813">Transport</keyword>
<dbReference type="InterPro" id="IPR012292">
    <property type="entry name" value="Globin/Proto"/>
</dbReference>
<dbReference type="Proteomes" id="UP000678393">
    <property type="component" value="Unassembled WGS sequence"/>
</dbReference>
<dbReference type="PANTHER" id="PTHR46458">
    <property type="entry name" value="BLR2807 PROTEIN"/>
    <property type="match status" value="1"/>
</dbReference>
<dbReference type="PANTHER" id="PTHR46458:SF2">
    <property type="entry name" value="X GLOBIN"/>
    <property type="match status" value="1"/>
</dbReference>
<keyword evidence="3" id="KW-0479">Metal-binding</keyword>
<dbReference type="InterPro" id="IPR050532">
    <property type="entry name" value="Globin-like_OT"/>
</dbReference>
<comment type="similarity">
    <text evidence="6">Belongs to the globin family.</text>
</comment>
<reference evidence="8" key="1">
    <citation type="submission" date="2021-04" db="EMBL/GenBank/DDBJ databases">
        <authorList>
            <consortium name="Molecular Ecology Group"/>
        </authorList>
    </citation>
    <scope>NUCLEOTIDE SEQUENCE</scope>
</reference>
<dbReference type="PRINTS" id="PR00188">
    <property type="entry name" value="PLANTGLOBIN"/>
</dbReference>
<dbReference type="InterPro" id="IPR000971">
    <property type="entry name" value="Globin"/>
</dbReference>
<dbReference type="InterPro" id="IPR009050">
    <property type="entry name" value="Globin-like_sf"/>
</dbReference>
<evidence type="ECO:0000256" key="5">
    <source>
        <dbReference type="ARBA" id="ARBA00030087"/>
    </source>
</evidence>
<keyword evidence="4" id="KW-0408">Iron</keyword>
<proteinExistence type="inferred from homology"/>